<organism evidence="2 3">
    <name type="scientific">Cercophora newfieldiana</name>
    <dbReference type="NCBI Taxonomy" id="92897"/>
    <lineage>
        <taxon>Eukaryota</taxon>
        <taxon>Fungi</taxon>
        <taxon>Dikarya</taxon>
        <taxon>Ascomycota</taxon>
        <taxon>Pezizomycotina</taxon>
        <taxon>Sordariomycetes</taxon>
        <taxon>Sordariomycetidae</taxon>
        <taxon>Sordariales</taxon>
        <taxon>Lasiosphaeriaceae</taxon>
        <taxon>Cercophora</taxon>
    </lineage>
</organism>
<proteinExistence type="predicted"/>
<comment type="caution">
    <text evidence="2">The sequence shown here is derived from an EMBL/GenBank/DDBJ whole genome shotgun (WGS) entry which is preliminary data.</text>
</comment>
<dbReference type="AlphaFoldDB" id="A0AA40CYC7"/>
<reference evidence="2" key="1">
    <citation type="submission" date="2023-06" db="EMBL/GenBank/DDBJ databases">
        <title>Genome-scale phylogeny and comparative genomics of the fungal order Sordariales.</title>
        <authorList>
            <consortium name="Lawrence Berkeley National Laboratory"/>
            <person name="Hensen N."/>
            <person name="Bonometti L."/>
            <person name="Westerberg I."/>
            <person name="Brannstrom I.O."/>
            <person name="Guillou S."/>
            <person name="Cros-Aarteil S."/>
            <person name="Calhoun S."/>
            <person name="Haridas S."/>
            <person name="Kuo A."/>
            <person name="Mondo S."/>
            <person name="Pangilinan J."/>
            <person name="Riley R."/>
            <person name="Labutti K."/>
            <person name="Andreopoulos B."/>
            <person name="Lipzen A."/>
            <person name="Chen C."/>
            <person name="Yanf M."/>
            <person name="Daum C."/>
            <person name="Ng V."/>
            <person name="Clum A."/>
            <person name="Steindorff A."/>
            <person name="Ohm R."/>
            <person name="Martin F."/>
            <person name="Silar P."/>
            <person name="Natvig D."/>
            <person name="Lalanne C."/>
            <person name="Gautier V."/>
            <person name="Ament-Velasquez S.L."/>
            <person name="Kruys A."/>
            <person name="Hutchinson M.I."/>
            <person name="Powell A.J."/>
            <person name="Barry K."/>
            <person name="Miller A.N."/>
            <person name="Grigoriev I.V."/>
            <person name="Debuchy R."/>
            <person name="Gladieux P."/>
            <person name="Thoren M.H."/>
            <person name="Johannesson H."/>
        </authorList>
    </citation>
    <scope>NUCLEOTIDE SEQUENCE</scope>
    <source>
        <strain evidence="2">SMH2532-1</strain>
    </source>
</reference>
<dbReference type="Proteomes" id="UP001174936">
    <property type="component" value="Unassembled WGS sequence"/>
</dbReference>
<evidence type="ECO:0000256" key="1">
    <source>
        <dbReference type="SAM" id="MobiDB-lite"/>
    </source>
</evidence>
<accession>A0AA40CYC7</accession>
<feature type="compositionally biased region" description="Basic and acidic residues" evidence="1">
    <location>
        <begin position="40"/>
        <end position="52"/>
    </location>
</feature>
<sequence length="173" mass="19356">MPRVNTARSTCEFQHQERSVSTRDNSKRKRKEGESATVSRHREEKSSDDSREGTVGSHRSCQRKRVKGREKKQTRNEGRSRHRQLRALRGGIVPSQGVLGRWKATEEEGMGPGLSPVKPRTTHGLPANPPVRARVLGQNAGAPIELRDSATAWMEKAQLLAGDSQVPDESRFR</sequence>
<dbReference type="EMBL" id="JAULSV010000001">
    <property type="protein sequence ID" value="KAK0655956.1"/>
    <property type="molecule type" value="Genomic_DNA"/>
</dbReference>
<feature type="compositionally biased region" description="Basic residues" evidence="1">
    <location>
        <begin position="60"/>
        <end position="70"/>
    </location>
</feature>
<feature type="compositionally biased region" description="Basic and acidic residues" evidence="1">
    <location>
        <begin position="14"/>
        <end position="25"/>
    </location>
</feature>
<name>A0AA40CYC7_9PEZI</name>
<feature type="region of interest" description="Disordered" evidence="1">
    <location>
        <begin position="1"/>
        <end position="130"/>
    </location>
</feature>
<evidence type="ECO:0000313" key="2">
    <source>
        <dbReference type="EMBL" id="KAK0655956.1"/>
    </source>
</evidence>
<keyword evidence="3" id="KW-1185">Reference proteome</keyword>
<feature type="compositionally biased region" description="Polar residues" evidence="1">
    <location>
        <begin position="1"/>
        <end position="13"/>
    </location>
</feature>
<protein>
    <submittedName>
        <fullName evidence="2">Uncharacterized protein</fullName>
    </submittedName>
</protein>
<evidence type="ECO:0000313" key="3">
    <source>
        <dbReference type="Proteomes" id="UP001174936"/>
    </source>
</evidence>
<gene>
    <name evidence="2" type="ORF">B0T16DRAFT_23612</name>
</gene>